<protein>
    <submittedName>
        <fullName evidence="4">Aminotransferase, class V</fullName>
    </submittedName>
</protein>
<reference evidence="4 5" key="1">
    <citation type="journal article" date="2015" name="Genome Announc.">
        <title>Expanding the biotechnology potential of lactobacilli through comparative genomics of 213 strains and associated genera.</title>
        <authorList>
            <person name="Sun Z."/>
            <person name="Harris H.M."/>
            <person name="McCann A."/>
            <person name="Guo C."/>
            <person name="Argimon S."/>
            <person name="Zhang W."/>
            <person name="Yang X."/>
            <person name="Jeffery I.B."/>
            <person name="Cooney J.C."/>
            <person name="Kagawa T.F."/>
            <person name="Liu W."/>
            <person name="Song Y."/>
            <person name="Salvetti E."/>
            <person name="Wrobel A."/>
            <person name="Rasinkangas P."/>
            <person name="Parkhill J."/>
            <person name="Rea M.C."/>
            <person name="O'Sullivan O."/>
            <person name="Ritari J."/>
            <person name="Douillard F.P."/>
            <person name="Paul Ross R."/>
            <person name="Yang R."/>
            <person name="Briner A.E."/>
            <person name="Felis G.E."/>
            <person name="de Vos W.M."/>
            <person name="Barrangou R."/>
            <person name="Klaenhammer T.R."/>
            <person name="Caufield P.W."/>
            <person name="Cui Y."/>
            <person name="Zhang H."/>
            <person name="O'Toole P.W."/>
        </authorList>
    </citation>
    <scope>NUCLEOTIDE SEQUENCE [LARGE SCALE GENOMIC DNA]</scope>
    <source>
        <strain evidence="4 5">DSM 20405</strain>
    </source>
</reference>
<dbReference type="Gene3D" id="3.40.640.10">
    <property type="entry name" value="Type I PLP-dependent aspartate aminotransferase-like (Major domain)"/>
    <property type="match status" value="1"/>
</dbReference>
<dbReference type="SUPFAM" id="SSF53383">
    <property type="entry name" value="PLP-dependent transferases"/>
    <property type="match status" value="1"/>
</dbReference>
<dbReference type="InterPro" id="IPR016454">
    <property type="entry name" value="Cysteine_dSase"/>
</dbReference>
<evidence type="ECO:0000256" key="1">
    <source>
        <dbReference type="ARBA" id="ARBA00001933"/>
    </source>
</evidence>
<comment type="caution">
    <text evidence="4">The sequence shown here is derived from an EMBL/GenBank/DDBJ whole genome shotgun (WGS) entry which is preliminary data.</text>
</comment>
<dbReference type="GO" id="GO:0008483">
    <property type="term" value="F:transaminase activity"/>
    <property type="evidence" value="ECO:0007669"/>
    <property type="project" value="UniProtKB-KW"/>
</dbReference>
<comment type="cofactor">
    <cofactor evidence="1">
        <name>pyridoxal 5'-phosphate</name>
        <dbReference type="ChEBI" id="CHEBI:597326"/>
    </cofactor>
</comment>
<dbReference type="EMBL" id="JQBL01000007">
    <property type="protein sequence ID" value="KRN50587.1"/>
    <property type="molecule type" value="Genomic_DNA"/>
</dbReference>
<dbReference type="PATRIC" id="fig|1410657.5.peg.1967"/>
<keyword evidence="4" id="KW-0808">Transferase</keyword>
<sequence length="377" mass="42538">MNLVYLDYCANAPVEQQVLDRFYEVTKNIYANPNSIHKLGREAEDLLNKSADHIANYFNVTRDELIFTSGATESNNLAIKGICERYRNKGKHIIIGSMEHNSLVSSAMRMQEMGFEVELAPVDQDGRIDRDELEWMIRDDTILVAIAAVDSELGIRQDIEGLASFLKNYPQLYFHVDASQAIGKVDINYDDVDLITFTPHKFGGINGTGVLVKKKNIGLKIQMDGGKSTSIYRSGTPMLANVVACDVALDLAMTHQKEREVYVKKLQTKILEFLSSYEMIHINNTRYSDAYVVNFSVKSVRAEAFSEMLEQHEIYLSTKTSCCPTNAPSKIVFALTKDKKLASTSLRLSLSYMTTEEELDAFFKAFTICYKDIFENG</sequence>
<dbReference type="PANTHER" id="PTHR11601">
    <property type="entry name" value="CYSTEINE DESULFURYLASE FAMILY MEMBER"/>
    <property type="match status" value="1"/>
</dbReference>
<evidence type="ECO:0000256" key="2">
    <source>
        <dbReference type="ARBA" id="ARBA00022898"/>
    </source>
</evidence>
<name>A0A0R2HDQ2_9FIRM</name>
<dbReference type="Gene3D" id="3.90.1150.10">
    <property type="entry name" value="Aspartate Aminotransferase, domain 1"/>
    <property type="match status" value="1"/>
</dbReference>
<dbReference type="Proteomes" id="UP000051841">
    <property type="component" value="Unassembled WGS sequence"/>
</dbReference>
<accession>A0A0R2HDQ2</accession>
<keyword evidence="2" id="KW-0663">Pyridoxal phosphate</keyword>
<evidence type="ECO:0000313" key="5">
    <source>
        <dbReference type="Proteomes" id="UP000051841"/>
    </source>
</evidence>
<organism evidence="4 5">
    <name type="scientific">Kandleria vitulina DSM 20405</name>
    <dbReference type="NCBI Taxonomy" id="1410657"/>
    <lineage>
        <taxon>Bacteria</taxon>
        <taxon>Bacillati</taxon>
        <taxon>Bacillota</taxon>
        <taxon>Erysipelotrichia</taxon>
        <taxon>Erysipelotrichales</taxon>
        <taxon>Coprobacillaceae</taxon>
        <taxon>Kandleria</taxon>
    </lineage>
</organism>
<keyword evidence="4" id="KW-0032">Aminotransferase</keyword>
<dbReference type="AlphaFoldDB" id="A0A0R2HDQ2"/>
<proteinExistence type="predicted"/>
<feature type="domain" description="Aminotransferase class V" evidence="3">
    <location>
        <begin position="4"/>
        <end position="362"/>
    </location>
</feature>
<keyword evidence="5" id="KW-1185">Reference proteome</keyword>
<dbReference type="InterPro" id="IPR000192">
    <property type="entry name" value="Aminotrans_V_dom"/>
</dbReference>
<dbReference type="InterPro" id="IPR015421">
    <property type="entry name" value="PyrdxlP-dep_Trfase_major"/>
</dbReference>
<dbReference type="InterPro" id="IPR015422">
    <property type="entry name" value="PyrdxlP-dep_Trfase_small"/>
</dbReference>
<dbReference type="Pfam" id="PF00266">
    <property type="entry name" value="Aminotran_5"/>
    <property type="match status" value="1"/>
</dbReference>
<dbReference type="PANTHER" id="PTHR11601:SF50">
    <property type="entry name" value="CYSTEINE DESULFURASE ISCS 2-RELATED"/>
    <property type="match status" value="1"/>
</dbReference>
<dbReference type="PIRSF" id="PIRSF005572">
    <property type="entry name" value="NifS"/>
    <property type="match status" value="1"/>
</dbReference>
<gene>
    <name evidence="4" type="ORF">IV49_GL001905</name>
</gene>
<evidence type="ECO:0000313" key="4">
    <source>
        <dbReference type="EMBL" id="KRN50587.1"/>
    </source>
</evidence>
<evidence type="ECO:0000259" key="3">
    <source>
        <dbReference type="Pfam" id="PF00266"/>
    </source>
</evidence>
<dbReference type="InterPro" id="IPR015424">
    <property type="entry name" value="PyrdxlP-dep_Trfase"/>
</dbReference>